<comment type="caution">
    <text evidence="2">The sequence shown here is derived from an EMBL/GenBank/DDBJ whole genome shotgun (WGS) entry which is preliminary data.</text>
</comment>
<sequence length="130" mass="14683">MQAADYSVITDTSVVECDANEETNQIISIRGPDMYKASIYKSIIQKQEYAHGFGVAKSGLKFALENGLVDEFVGLITRFIENHTGIDTNERITVDVTQIKNPKKLKHKGQTDTENEYIEEISSRKRVNNE</sequence>
<dbReference type="AlphaFoldDB" id="A0A9N9ESJ9"/>
<feature type="compositionally biased region" description="Basic and acidic residues" evidence="1">
    <location>
        <begin position="121"/>
        <end position="130"/>
    </location>
</feature>
<protein>
    <submittedName>
        <fullName evidence="2">6898_t:CDS:1</fullName>
    </submittedName>
</protein>
<feature type="non-terminal residue" evidence="2">
    <location>
        <position position="130"/>
    </location>
</feature>
<dbReference type="EMBL" id="CAJVPZ010018506">
    <property type="protein sequence ID" value="CAG8688445.1"/>
    <property type="molecule type" value="Genomic_DNA"/>
</dbReference>
<evidence type="ECO:0000313" key="2">
    <source>
        <dbReference type="EMBL" id="CAG8688445.1"/>
    </source>
</evidence>
<dbReference type="OrthoDB" id="2425974at2759"/>
<feature type="region of interest" description="Disordered" evidence="1">
    <location>
        <begin position="105"/>
        <end position="130"/>
    </location>
</feature>
<name>A0A9N9ESJ9_9GLOM</name>
<keyword evidence="3" id="KW-1185">Reference proteome</keyword>
<proteinExistence type="predicted"/>
<evidence type="ECO:0000313" key="3">
    <source>
        <dbReference type="Proteomes" id="UP000789396"/>
    </source>
</evidence>
<dbReference type="Proteomes" id="UP000789396">
    <property type="component" value="Unassembled WGS sequence"/>
</dbReference>
<evidence type="ECO:0000256" key="1">
    <source>
        <dbReference type="SAM" id="MobiDB-lite"/>
    </source>
</evidence>
<organism evidence="2 3">
    <name type="scientific">Racocetra fulgida</name>
    <dbReference type="NCBI Taxonomy" id="60492"/>
    <lineage>
        <taxon>Eukaryota</taxon>
        <taxon>Fungi</taxon>
        <taxon>Fungi incertae sedis</taxon>
        <taxon>Mucoromycota</taxon>
        <taxon>Glomeromycotina</taxon>
        <taxon>Glomeromycetes</taxon>
        <taxon>Diversisporales</taxon>
        <taxon>Gigasporaceae</taxon>
        <taxon>Racocetra</taxon>
    </lineage>
</organism>
<reference evidence="2" key="1">
    <citation type="submission" date="2021-06" db="EMBL/GenBank/DDBJ databases">
        <authorList>
            <person name="Kallberg Y."/>
            <person name="Tangrot J."/>
            <person name="Rosling A."/>
        </authorList>
    </citation>
    <scope>NUCLEOTIDE SEQUENCE</scope>
    <source>
        <strain evidence="2">IN212</strain>
    </source>
</reference>
<accession>A0A9N9ESJ9</accession>
<gene>
    <name evidence="2" type="ORF">RFULGI_LOCUS9889</name>
</gene>